<organism evidence="3 4">
    <name type="scientific">Altererythrobacter litoralis</name>
    <dbReference type="NCBI Taxonomy" id="3113904"/>
    <lineage>
        <taxon>Bacteria</taxon>
        <taxon>Pseudomonadati</taxon>
        <taxon>Pseudomonadota</taxon>
        <taxon>Alphaproteobacteria</taxon>
        <taxon>Sphingomonadales</taxon>
        <taxon>Erythrobacteraceae</taxon>
        <taxon>Altererythrobacter</taxon>
    </lineage>
</organism>
<dbReference type="RefSeq" id="WP_354144274.1">
    <property type="nucleotide sequence ID" value="NZ_JAZDQV010000004.1"/>
</dbReference>
<keyword evidence="2" id="KW-0732">Signal</keyword>
<keyword evidence="4" id="KW-1185">Reference proteome</keyword>
<feature type="compositionally biased region" description="Low complexity" evidence="1">
    <location>
        <begin position="29"/>
        <end position="40"/>
    </location>
</feature>
<comment type="caution">
    <text evidence="3">The sequence shown here is derived from an EMBL/GenBank/DDBJ whole genome shotgun (WGS) entry which is preliminary data.</text>
</comment>
<evidence type="ECO:0008006" key="5">
    <source>
        <dbReference type="Google" id="ProtNLM"/>
    </source>
</evidence>
<feature type="chain" id="PRO_5045254787" description="Lipoprotein" evidence="2">
    <location>
        <begin position="16"/>
        <end position="117"/>
    </location>
</feature>
<reference evidence="3 4" key="1">
    <citation type="submission" date="2024-01" db="EMBL/GenBank/DDBJ databases">
        <title>The genome sequence of Erythrobacteraceae sp. strain 1XM1-14.</title>
        <authorList>
            <person name="Liu Y."/>
        </authorList>
    </citation>
    <scope>NUCLEOTIDE SEQUENCE [LARGE SCALE GENOMIC DNA]</scope>
    <source>
        <strain evidence="3 4">1XM1-14</strain>
    </source>
</reference>
<dbReference type="Proteomes" id="UP001343492">
    <property type="component" value="Unassembled WGS sequence"/>
</dbReference>
<feature type="signal peptide" evidence="2">
    <location>
        <begin position="1"/>
        <end position="15"/>
    </location>
</feature>
<protein>
    <recommendedName>
        <fullName evidence="5">Lipoprotein</fullName>
    </recommendedName>
</protein>
<accession>A0ABU7GEH6</accession>
<gene>
    <name evidence="3" type="ORF">VRS74_05640</name>
</gene>
<dbReference type="PROSITE" id="PS51257">
    <property type="entry name" value="PROKAR_LIPOPROTEIN"/>
    <property type="match status" value="1"/>
</dbReference>
<sequence length="117" mass="11892">MKKLALALLPAFALAACGEEPAPAPQPTPTETAVAVPEEPALPAPDAAVFAETLAKACPAAKPVSTSACKRAGFGSENVICQYGLGKDEYLRHSATLTPGDGEWTVAEPETVCAQGA</sequence>
<proteinExistence type="predicted"/>
<evidence type="ECO:0000256" key="1">
    <source>
        <dbReference type="SAM" id="MobiDB-lite"/>
    </source>
</evidence>
<name>A0ABU7GEH6_9SPHN</name>
<evidence type="ECO:0000313" key="3">
    <source>
        <dbReference type="EMBL" id="MEE1877165.1"/>
    </source>
</evidence>
<feature type="region of interest" description="Disordered" evidence="1">
    <location>
        <begin position="19"/>
        <end position="40"/>
    </location>
</feature>
<evidence type="ECO:0000256" key="2">
    <source>
        <dbReference type="SAM" id="SignalP"/>
    </source>
</evidence>
<dbReference type="EMBL" id="JAZDQV010000004">
    <property type="protein sequence ID" value="MEE1877165.1"/>
    <property type="molecule type" value="Genomic_DNA"/>
</dbReference>
<evidence type="ECO:0000313" key="4">
    <source>
        <dbReference type="Proteomes" id="UP001343492"/>
    </source>
</evidence>